<feature type="non-terminal residue" evidence="1">
    <location>
        <position position="77"/>
    </location>
</feature>
<keyword evidence="2" id="KW-1185">Reference proteome</keyword>
<protein>
    <submittedName>
        <fullName evidence="1">27428_t:CDS:1</fullName>
    </submittedName>
</protein>
<accession>A0ACA9QPP7</accession>
<dbReference type="Proteomes" id="UP000789920">
    <property type="component" value="Unassembled WGS sequence"/>
</dbReference>
<gene>
    <name evidence="1" type="ORF">RPERSI_LOCUS15188</name>
</gene>
<comment type="caution">
    <text evidence="1">The sequence shown here is derived from an EMBL/GenBank/DDBJ whole genome shotgun (WGS) entry which is preliminary data.</text>
</comment>
<proteinExistence type="predicted"/>
<sequence>GLILLSQWENVSYDFPVLDKLGIKEKFMAADEAIKTTLPIITQRHPDSLYTSKKINTKEIETLMTKETLPVDFVDID</sequence>
<evidence type="ECO:0000313" key="2">
    <source>
        <dbReference type="Proteomes" id="UP000789920"/>
    </source>
</evidence>
<reference evidence="1" key="1">
    <citation type="submission" date="2021-06" db="EMBL/GenBank/DDBJ databases">
        <authorList>
            <person name="Kallberg Y."/>
            <person name="Tangrot J."/>
            <person name="Rosling A."/>
        </authorList>
    </citation>
    <scope>NUCLEOTIDE SEQUENCE</scope>
    <source>
        <strain evidence="1">MA461A</strain>
    </source>
</reference>
<organism evidence="1 2">
    <name type="scientific">Racocetra persica</name>
    <dbReference type="NCBI Taxonomy" id="160502"/>
    <lineage>
        <taxon>Eukaryota</taxon>
        <taxon>Fungi</taxon>
        <taxon>Fungi incertae sedis</taxon>
        <taxon>Mucoromycota</taxon>
        <taxon>Glomeromycotina</taxon>
        <taxon>Glomeromycetes</taxon>
        <taxon>Diversisporales</taxon>
        <taxon>Gigasporaceae</taxon>
        <taxon>Racocetra</taxon>
    </lineage>
</organism>
<dbReference type="EMBL" id="CAJVQC010036081">
    <property type="protein sequence ID" value="CAG8760544.1"/>
    <property type="molecule type" value="Genomic_DNA"/>
</dbReference>
<feature type="non-terminal residue" evidence="1">
    <location>
        <position position="1"/>
    </location>
</feature>
<evidence type="ECO:0000313" key="1">
    <source>
        <dbReference type="EMBL" id="CAG8760544.1"/>
    </source>
</evidence>
<name>A0ACA9QPP7_9GLOM</name>